<gene>
    <name evidence="3" type="ORF">A1355_19240</name>
</gene>
<evidence type="ECO:0000313" key="4">
    <source>
        <dbReference type="Proteomes" id="UP000077628"/>
    </source>
</evidence>
<dbReference type="InterPro" id="IPR028098">
    <property type="entry name" value="Glyco_trans_4-like_N"/>
</dbReference>
<dbReference type="Pfam" id="PF13439">
    <property type="entry name" value="Glyco_transf_4"/>
    <property type="match status" value="1"/>
</dbReference>
<reference evidence="4" key="1">
    <citation type="submission" date="2016-03" db="EMBL/GenBank/DDBJ databases">
        <authorList>
            <person name="Heylen K."/>
            <person name="De Vos P."/>
            <person name="Vekeman B."/>
        </authorList>
    </citation>
    <scope>NUCLEOTIDE SEQUENCE [LARGE SCALE GENOMIC DNA]</scope>
    <source>
        <strain evidence="4">R-45383</strain>
    </source>
</reference>
<dbReference type="GO" id="GO:0016757">
    <property type="term" value="F:glycosyltransferase activity"/>
    <property type="evidence" value="ECO:0007669"/>
    <property type="project" value="InterPro"/>
</dbReference>
<dbReference type="InterPro" id="IPR050194">
    <property type="entry name" value="Glycosyltransferase_grp1"/>
</dbReference>
<dbReference type="Pfam" id="PF00534">
    <property type="entry name" value="Glycos_transf_1"/>
    <property type="match status" value="1"/>
</dbReference>
<name>A0A177P798_9GAMM</name>
<comment type="caution">
    <text evidence="3">The sequence shown here is derived from an EMBL/GenBank/DDBJ whole genome shotgun (WGS) entry which is preliminary data.</text>
</comment>
<dbReference type="SUPFAM" id="SSF53756">
    <property type="entry name" value="UDP-Glycosyltransferase/glycogen phosphorylase"/>
    <property type="match status" value="1"/>
</dbReference>
<sequence>MTRTDPRLVVFSSLYPSQVRPNAGVFVRERMRRVAAHCELAVVSPVPWFPFQGVIRKFKPNYRPQPATYECQDGIDVYFPRFLSLPGLGRRWDGLMMALGSYRTLYRLSRNFGFNLIDAHFAYPDGYAAGWLGRCFHVPVTITLRGTEVPLSKIASRRARLLAALRRAARVFSVSESLKRHVVSIGAEADKILVVGNGVDTNVFYPLDKVSTRQNLQLNVDAPVLISVGGLVDRKGFHRVIEILPALLAKHPGLRYLIVGGGSPEGDIRQRLERQVADLGLAEQVRFLGAMPAAALKEVLSAADVFVLATANEGWANVFLEAMACGLPIVTTDVGGNREVVCDDSLGQVVPFGDRDALLETLDAALGRDWDRHAIIAYAAQNGWDQRVAVLVAEFNQLVNRS</sequence>
<organism evidence="3 4">
    <name type="scientific">Methylomonas koyamae</name>
    <dbReference type="NCBI Taxonomy" id="702114"/>
    <lineage>
        <taxon>Bacteria</taxon>
        <taxon>Pseudomonadati</taxon>
        <taxon>Pseudomonadota</taxon>
        <taxon>Gammaproteobacteria</taxon>
        <taxon>Methylococcales</taxon>
        <taxon>Methylococcaceae</taxon>
        <taxon>Methylomonas</taxon>
    </lineage>
</organism>
<evidence type="ECO:0000259" key="2">
    <source>
        <dbReference type="Pfam" id="PF13439"/>
    </source>
</evidence>
<accession>A0A177P798</accession>
<dbReference type="Proteomes" id="UP000077628">
    <property type="component" value="Unassembled WGS sequence"/>
</dbReference>
<evidence type="ECO:0000313" key="3">
    <source>
        <dbReference type="EMBL" id="OAI26125.1"/>
    </source>
</evidence>
<keyword evidence="3" id="KW-0808">Transferase</keyword>
<dbReference type="PANTHER" id="PTHR45947:SF3">
    <property type="entry name" value="SULFOQUINOVOSYL TRANSFERASE SQD2"/>
    <property type="match status" value="1"/>
</dbReference>
<dbReference type="AlphaFoldDB" id="A0A177P798"/>
<dbReference type="InterPro" id="IPR001296">
    <property type="entry name" value="Glyco_trans_1"/>
</dbReference>
<dbReference type="STRING" id="702114.A1355_19240"/>
<protein>
    <submittedName>
        <fullName evidence="3">Glycosyl transferase family 1</fullName>
    </submittedName>
</protein>
<dbReference type="EMBL" id="LUUK01000032">
    <property type="protein sequence ID" value="OAI26125.1"/>
    <property type="molecule type" value="Genomic_DNA"/>
</dbReference>
<feature type="domain" description="Glycosyltransferase subfamily 4-like N-terminal" evidence="2">
    <location>
        <begin position="96"/>
        <end position="202"/>
    </location>
</feature>
<dbReference type="PANTHER" id="PTHR45947">
    <property type="entry name" value="SULFOQUINOVOSYL TRANSFERASE SQD2"/>
    <property type="match status" value="1"/>
</dbReference>
<keyword evidence="4" id="KW-1185">Reference proteome</keyword>
<dbReference type="RefSeq" id="WP_064024881.1">
    <property type="nucleotide sequence ID" value="NZ_LUUK01000032.1"/>
</dbReference>
<evidence type="ECO:0000259" key="1">
    <source>
        <dbReference type="Pfam" id="PF00534"/>
    </source>
</evidence>
<feature type="domain" description="Glycosyl transferase family 1" evidence="1">
    <location>
        <begin position="212"/>
        <end position="380"/>
    </location>
</feature>
<dbReference type="OrthoDB" id="258796at2"/>
<dbReference type="Gene3D" id="3.40.50.2000">
    <property type="entry name" value="Glycogen Phosphorylase B"/>
    <property type="match status" value="2"/>
</dbReference>
<proteinExistence type="predicted"/>